<keyword evidence="4" id="KW-0804">Transcription</keyword>
<evidence type="ECO:0000259" key="6">
    <source>
        <dbReference type="PROSITE" id="PS50863"/>
    </source>
</evidence>
<dbReference type="Gene3D" id="2.40.330.10">
    <property type="entry name" value="DNA-binding pseudobarrel domain"/>
    <property type="match status" value="1"/>
</dbReference>
<protein>
    <recommendedName>
        <fullName evidence="6">TF-B3 domain-containing protein</fullName>
    </recommendedName>
</protein>
<dbReference type="InterPro" id="IPR015300">
    <property type="entry name" value="DNA-bd_pseudobarrel_sf"/>
</dbReference>
<dbReference type="Proteomes" id="UP000825729">
    <property type="component" value="Unassembled WGS sequence"/>
</dbReference>
<reference evidence="7 8" key="1">
    <citation type="submission" date="2021-07" db="EMBL/GenBank/DDBJ databases">
        <title>The Aristolochia fimbriata genome: insights into angiosperm evolution, floral development and chemical biosynthesis.</title>
        <authorList>
            <person name="Jiao Y."/>
        </authorList>
    </citation>
    <scope>NUCLEOTIDE SEQUENCE [LARGE SCALE GENOMIC DNA]</scope>
    <source>
        <strain evidence="7">IBCAS-2021</strain>
        <tissue evidence="7">Leaf</tissue>
    </source>
</reference>
<dbReference type="PROSITE" id="PS50863">
    <property type="entry name" value="B3"/>
    <property type="match status" value="1"/>
</dbReference>
<keyword evidence="5" id="KW-0539">Nucleus</keyword>
<dbReference type="CDD" id="cd10017">
    <property type="entry name" value="B3_DNA"/>
    <property type="match status" value="1"/>
</dbReference>
<organism evidence="7 8">
    <name type="scientific">Aristolochia fimbriata</name>
    <name type="common">White veined hardy Dutchman's pipe vine</name>
    <dbReference type="NCBI Taxonomy" id="158543"/>
    <lineage>
        <taxon>Eukaryota</taxon>
        <taxon>Viridiplantae</taxon>
        <taxon>Streptophyta</taxon>
        <taxon>Embryophyta</taxon>
        <taxon>Tracheophyta</taxon>
        <taxon>Spermatophyta</taxon>
        <taxon>Magnoliopsida</taxon>
        <taxon>Magnoliidae</taxon>
        <taxon>Piperales</taxon>
        <taxon>Aristolochiaceae</taxon>
        <taxon>Aristolochia</taxon>
    </lineage>
</organism>
<feature type="domain" description="TF-B3" evidence="6">
    <location>
        <begin position="21"/>
        <end position="114"/>
    </location>
</feature>
<dbReference type="EMBL" id="JAINDJ010000003">
    <property type="protein sequence ID" value="KAG9454389.1"/>
    <property type="molecule type" value="Genomic_DNA"/>
</dbReference>
<dbReference type="Pfam" id="PF02362">
    <property type="entry name" value="B3"/>
    <property type="match status" value="1"/>
</dbReference>
<keyword evidence="2" id="KW-0805">Transcription regulation</keyword>
<dbReference type="InterPro" id="IPR044837">
    <property type="entry name" value="REM16-like"/>
</dbReference>
<proteinExistence type="predicted"/>
<evidence type="ECO:0000313" key="7">
    <source>
        <dbReference type="EMBL" id="KAG9454389.1"/>
    </source>
</evidence>
<dbReference type="PANTHER" id="PTHR31391">
    <property type="entry name" value="B3 DOMAIN-CONTAINING PROTEIN OS11G0197600-RELATED"/>
    <property type="match status" value="1"/>
</dbReference>
<keyword evidence="8" id="KW-1185">Reference proteome</keyword>
<dbReference type="PANTHER" id="PTHR31391:SF64">
    <property type="entry name" value="B3 DOMAIN-CONTAINING PROTEIN OS06G0112300"/>
    <property type="match status" value="1"/>
</dbReference>
<evidence type="ECO:0000313" key="8">
    <source>
        <dbReference type="Proteomes" id="UP000825729"/>
    </source>
</evidence>
<evidence type="ECO:0000256" key="2">
    <source>
        <dbReference type="ARBA" id="ARBA00023015"/>
    </source>
</evidence>
<name>A0AAV7F132_ARIFI</name>
<evidence type="ECO:0000256" key="4">
    <source>
        <dbReference type="ARBA" id="ARBA00023163"/>
    </source>
</evidence>
<sequence>MTPGAASEEDAIVPLTGKRFFAVVLAKTHVKPTYNLELPVRAQRWFPASVVPITLIRGAKCWKGYYHGNRRFKKFNPSWRDFVHDNNLSLGDACVFELLNPETGEIKVQILRGETELELNELGNTSANPIVLE</sequence>
<evidence type="ECO:0000256" key="3">
    <source>
        <dbReference type="ARBA" id="ARBA00023125"/>
    </source>
</evidence>
<dbReference type="AlphaFoldDB" id="A0AAV7F132"/>
<keyword evidence="3" id="KW-0238">DNA-binding</keyword>
<gene>
    <name evidence="7" type="ORF">H6P81_007293</name>
</gene>
<dbReference type="SUPFAM" id="SSF101936">
    <property type="entry name" value="DNA-binding pseudobarrel domain"/>
    <property type="match status" value="1"/>
</dbReference>
<comment type="caution">
    <text evidence="7">The sequence shown here is derived from an EMBL/GenBank/DDBJ whole genome shotgun (WGS) entry which is preliminary data.</text>
</comment>
<accession>A0AAV7F132</accession>
<dbReference type="GO" id="GO:0005634">
    <property type="term" value="C:nucleus"/>
    <property type="evidence" value="ECO:0007669"/>
    <property type="project" value="UniProtKB-SubCell"/>
</dbReference>
<dbReference type="SMART" id="SM01019">
    <property type="entry name" value="B3"/>
    <property type="match status" value="1"/>
</dbReference>
<dbReference type="GO" id="GO:0003677">
    <property type="term" value="F:DNA binding"/>
    <property type="evidence" value="ECO:0007669"/>
    <property type="project" value="UniProtKB-KW"/>
</dbReference>
<evidence type="ECO:0000256" key="5">
    <source>
        <dbReference type="ARBA" id="ARBA00023242"/>
    </source>
</evidence>
<evidence type="ECO:0000256" key="1">
    <source>
        <dbReference type="ARBA" id="ARBA00004123"/>
    </source>
</evidence>
<dbReference type="InterPro" id="IPR003340">
    <property type="entry name" value="B3_DNA-bd"/>
</dbReference>
<comment type="subcellular location">
    <subcellularLocation>
        <location evidence="1">Nucleus</location>
    </subcellularLocation>
</comment>